<dbReference type="Proteomes" id="UP000051952">
    <property type="component" value="Unassembled WGS sequence"/>
</dbReference>
<feature type="compositionally biased region" description="Basic residues" evidence="1">
    <location>
        <begin position="303"/>
        <end position="316"/>
    </location>
</feature>
<dbReference type="EMBL" id="CYKH01001599">
    <property type="protein sequence ID" value="CUG87920.1"/>
    <property type="molecule type" value="Genomic_DNA"/>
</dbReference>
<dbReference type="InterPro" id="IPR029047">
    <property type="entry name" value="HSP70_peptide-bd_sf"/>
</dbReference>
<evidence type="ECO:0000256" key="2">
    <source>
        <dbReference type="SAM" id="Phobius"/>
    </source>
</evidence>
<dbReference type="AlphaFoldDB" id="A0A0S4J970"/>
<name>A0A0S4J970_BODSA</name>
<reference evidence="4" key="1">
    <citation type="submission" date="2015-09" db="EMBL/GenBank/DDBJ databases">
        <authorList>
            <consortium name="Pathogen Informatics"/>
        </authorList>
    </citation>
    <scope>NUCLEOTIDE SEQUENCE [LARGE SCALE GENOMIC DNA]</scope>
    <source>
        <strain evidence="4">Lake Konstanz</strain>
    </source>
</reference>
<keyword evidence="4" id="KW-1185">Reference proteome</keyword>
<dbReference type="SUPFAM" id="SSF100920">
    <property type="entry name" value="Heat shock protein 70kD (HSP70), peptide-binding domain"/>
    <property type="match status" value="1"/>
</dbReference>
<dbReference type="Gene3D" id="2.60.34.10">
    <property type="entry name" value="Substrate Binding Domain Of DNAk, Chain A, domain 1"/>
    <property type="match status" value="1"/>
</dbReference>
<evidence type="ECO:0000256" key="1">
    <source>
        <dbReference type="SAM" id="MobiDB-lite"/>
    </source>
</evidence>
<evidence type="ECO:0000313" key="3">
    <source>
        <dbReference type="EMBL" id="CUG87920.1"/>
    </source>
</evidence>
<evidence type="ECO:0000313" key="4">
    <source>
        <dbReference type="Proteomes" id="UP000051952"/>
    </source>
</evidence>
<sequence length="386" mass="42544">MSHEASNTVSFLLDSFSFPIDLNKKSLDKIPHSFFMMHFSAMILLTVCLIAIISCWQATASLADGRKYGLQHSAASHRLGESMVPLSVGVETYGGHVEYCLMRGSWLPTERSRILTTTQFEFLESSRVIAGERHTNAASNVVLGKWDVPSVRWGIDKKRPYASYIKPTSPHDDGNTAKLVVMSCDLDEEEVLTITMTPVNLTILGTSGTSLHIVPLLSKAVGNVIFKGPMDAKTLHDDAIAQHIEEADLFASVDAPRRHAATAKLSFEQLVMALWHALEQQHPATTTTTTPVGGAQVAAQAAAHHHHHHAAHHHHVHHDEDTAVLQRAVVDGVRILVENAGTHQNEQFWLHLETSLRHRIAFDDDEEGGDEPQHQQHTDSAVEGDL</sequence>
<keyword evidence="2" id="KW-1133">Transmembrane helix</keyword>
<keyword evidence="2" id="KW-0472">Membrane</keyword>
<feature type="region of interest" description="Disordered" evidence="1">
    <location>
        <begin position="297"/>
        <end position="321"/>
    </location>
</feature>
<protein>
    <submittedName>
        <fullName evidence="3">Membrane-associated protein, putative</fullName>
    </submittedName>
</protein>
<keyword evidence="2" id="KW-0812">Transmembrane</keyword>
<feature type="transmembrane region" description="Helical" evidence="2">
    <location>
        <begin position="34"/>
        <end position="53"/>
    </location>
</feature>
<organism evidence="3 4">
    <name type="scientific">Bodo saltans</name>
    <name type="common">Flagellated protozoan</name>
    <dbReference type="NCBI Taxonomy" id="75058"/>
    <lineage>
        <taxon>Eukaryota</taxon>
        <taxon>Discoba</taxon>
        <taxon>Euglenozoa</taxon>
        <taxon>Kinetoplastea</taxon>
        <taxon>Metakinetoplastina</taxon>
        <taxon>Eubodonida</taxon>
        <taxon>Bodonidae</taxon>
        <taxon>Bodo</taxon>
    </lineage>
</organism>
<gene>
    <name evidence="3" type="ORF">BSAL_12690</name>
</gene>
<accession>A0A0S4J970</accession>
<feature type="region of interest" description="Disordered" evidence="1">
    <location>
        <begin position="364"/>
        <end position="386"/>
    </location>
</feature>
<proteinExistence type="predicted"/>
<dbReference type="VEuPathDB" id="TriTrypDB:BSAL_12690"/>